<dbReference type="PANTHER" id="PTHR45962:SF1">
    <property type="entry name" value="N-FATTY-ACYL-AMINO ACID SYNTHASE_HYDROLASE PM20D1"/>
    <property type="match status" value="1"/>
</dbReference>
<dbReference type="Pfam" id="PF07687">
    <property type="entry name" value="M20_dimer"/>
    <property type="match status" value="1"/>
</dbReference>
<evidence type="ECO:0000256" key="4">
    <source>
        <dbReference type="ARBA" id="ARBA00022801"/>
    </source>
</evidence>
<keyword evidence="3 7" id="KW-0479">Metal-binding</keyword>
<evidence type="ECO:0000313" key="10">
    <source>
        <dbReference type="Proteomes" id="UP000769528"/>
    </source>
</evidence>
<dbReference type="GO" id="GO:0000328">
    <property type="term" value="C:fungal-type vacuole lumen"/>
    <property type="evidence" value="ECO:0007669"/>
    <property type="project" value="TreeGrafter"/>
</dbReference>
<evidence type="ECO:0000256" key="7">
    <source>
        <dbReference type="PIRSR" id="PIRSR037217-2"/>
    </source>
</evidence>
<reference evidence="9" key="2">
    <citation type="submission" date="2021-01" db="EMBL/GenBank/DDBJ databases">
        <authorList>
            <person name="Schikora-Tamarit M.A."/>
        </authorList>
    </citation>
    <scope>NUCLEOTIDE SEQUENCE</scope>
    <source>
        <strain evidence="9">CBS6341</strain>
    </source>
</reference>
<feature type="domain" description="Peptidase M20 dimerisation" evidence="8">
    <location>
        <begin position="279"/>
        <end position="432"/>
    </location>
</feature>
<feature type="binding site" evidence="7">
    <location>
        <position position="195"/>
    </location>
    <ligand>
        <name>Zn(2+)</name>
        <dbReference type="ChEBI" id="CHEBI:29105"/>
        <label>1</label>
    </ligand>
</feature>
<feature type="binding site" evidence="7">
    <location>
        <position position="230"/>
    </location>
    <ligand>
        <name>Zn(2+)</name>
        <dbReference type="ChEBI" id="CHEBI:29105"/>
        <label>1</label>
    </ligand>
</feature>
<dbReference type="PANTHER" id="PTHR45962">
    <property type="entry name" value="N-FATTY-ACYL-AMINO ACID SYNTHASE/HYDROLASE PM20D1"/>
    <property type="match status" value="1"/>
</dbReference>
<dbReference type="Proteomes" id="UP000769528">
    <property type="component" value="Unassembled WGS sequence"/>
</dbReference>
<reference evidence="9" key="1">
    <citation type="journal article" date="2021" name="Open Biol.">
        <title>Shared evolutionary footprints suggest mitochondrial oxidative damage underlies multiple complex I losses in fungi.</title>
        <authorList>
            <person name="Schikora-Tamarit M.A."/>
            <person name="Marcet-Houben M."/>
            <person name="Nosek J."/>
            <person name="Gabaldon T."/>
        </authorList>
    </citation>
    <scope>NUCLEOTIDE SEQUENCE</scope>
    <source>
        <strain evidence="9">CBS6341</strain>
    </source>
</reference>
<organism evidence="9 10">
    <name type="scientific">Wickerhamomyces mucosus</name>
    <dbReference type="NCBI Taxonomy" id="1378264"/>
    <lineage>
        <taxon>Eukaryota</taxon>
        <taxon>Fungi</taxon>
        <taxon>Dikarya</taxon>
        <taxon>Ascomycota</taxon>
        <taxon>Saccharomycotina</taxon>
        <taxon>Saccharomycetes</taxon>
        <taxon>Phaffomycetales</taxon>
        <taxon>Wickerhamomycetaceae</taxon>
        <taxon>Wickerhamomyces</taxon>
    </lineage>
</organism>
<accession>A0A9P8PDE1</accession>
<dbReference type="GO" id="GO:0051603">
    <property type="term" value="P:proteolysis involved in protein catabolic process"/>
    <property type="evidence" value="ECO:0007669"/>
    <property type="project" value="TreeGrafter"/>
</dbReference>
<proteinExistence type="inferred from homology"/>
<feature type="binding site" evidence="7">
    <location>
        <position position="537"/>
    </location>
    <ligand>
        <name>Zn(2+)</name>
        <dbReference type="ChEBI" id="CHEBI:29105"/>
        <label>1</label>
    </ligand>
</feature>
<evidence type="ECO:0000256" key="1">
    <source>
        <dbReference type="ARBA" id="ARBA00006247"/>
    </source>
</evidence>
<dbReference type="AlphaFoldDB" id="A0A9P8PDE1"/>
<dbReference type="InterPro" id="IPR017141">
    <property type="entry name" value="Pept_M20_carboxypep"/>
</dbReference>
<dbReference type="InterPro" id="IPR011650">
    <property type="entry name" value="Peptidase_M20_dimer"/>
</dbReference>
<keyword evidence="4" id="KW-0378">Hydrolase</keyword>
<keyword evidence="10" id="KW-1185">Reference proteome</keyword>
<feature type="binding site" evidence="7">
    <location>
        <position position="195"/>
    </location>
    <ligand>
        <name>Zn(2+)</name>
        <dbReference type="ChEBI" id="CHEBI:29105"/>
        <label>2</label>
    </ligand>
</feature>
<comment type="caution">
    <text evidence="9">The sequence shown here is derived from an EMBL/GenBank/DDBJ whole genome shotgun (WGS) entry which is preliminary data.</text>
</comment>
<evidence type="ECO:0000256" key="2">
    <source>
        <dbReference type="ARBA" id="ARBA00022670"/>
    </source>
</evidence>
<protein>
    <recommendedName>
        <fullName evidence="8">Peptidase M20 dimerisation domain-containing protein</fullName>
    </recommendedName>
</protein>
<evidence type="ECO:0000256" key="3">
    <source>
        <dbReference type="ARBA" id="ARBA00022723"/>
    </source>
</evidence>
<name>A0A9P8PDE1_9ASCO</name>
<feature type="binding site" evidence="7">
    <location>
        <position position="160"/>
    </location>
    <ligand>
        <name>Zn(2+)</name>
        <dbReference type="ChEBI" id="CHEBI:29105"/>
        <label>2</label>
    </ligand>
</feature>
<keyword evidence="2" id="KW-0645">Protease</keyword>
<evidence type="ECO:0000259" key="8">
    <source>
        <dbReference type="Pfam" id="PF07687"/>
    </source>
</evidence>
<sequence length="567" mass="63553">MAISLDAPAKKSNNGLKWLLSVIGTIGVIYFTISSSNSSSSFGPSTRVTELPPNPFKNITKFKPTGSRASEIYNDYEYRNKSLKFLQGAVKIPTELQEELQKPYKDLKGWEAFLDLHKYLESSFPLVFSKLKVTHVNELALLIEYEGSNPELKPLVLTAHQDVVPVDKDTLDRWTYPPFEAHYDGEILWGRGTADTKSLLISIFESFELLLQKNHKPNRTIILATSYDEEASNLDKGAIALAEFLKEKYGSIYTLIDEGTFISQVPGVPGHYIAEPSVAEKGYIDVLFELFVDGGHSSVPFDHSAIGIAADLVHLIENDPYKPTLTDENPIFDYLRTVAEIDEFDLSDELRENFIYARYDDQARERVVEYLNSSRLTKYLIKTSQSIDIINSGVKINAIPEYLKLGINHRIALDKTVDDVLSNLIDKAATISEKFNLNLSLENNTEIIKKEDSLGSFKLSWEQPINPPPVSSSAGTKAWEVLASSIKSTFEDSIALGSTVDVVPATLVAHTDASTYVELSKNVYRFTGNIEGFYNIHAIDEHIEFDAHIQQVAFLHDYILAVQEFDS</sequence>
<dbReference type="OrthoDB" id="3064516at2759"/>
<gene>
    <name evidence="9" type="ORF">WICMUC_004957</name>
</gene>
<keyword evidence="5 7" id="KW-0862">Zinc</keyword>
<dbReference type="CDD" id="cd05674">
    <property type="entry name" value="M20_yscS"/>
    <property type="match status" value="1"/>
</dbReference>
<dbReference type="InterPro" id="IPR036264">
    <property type="entry name" value="Bact_exopeptidase_dim_dom"/>
</dbReference>
<dbReference type="Gene3D" id="3.40.630.10">
    <property type="entry name" value="Zn peptidases"/>
    <property type="match status" value="1"/>
</dbReference>
<dbReference type="GO" id="GO:0046872">
    <property type="term" value="F:metal ion binding"/>
    <property type="evidence" value="ECO:0007669"/>
    <property type="project" value="UniProtKB-KW"/>
</dbReference>
<evidence type="ECO:0000256" key="6">
    <source>
        <dbReference type="PIRSR" id="PIRSR037217-1"/>
    </source>
</evidence>
<evidence type="ECO:0000313" key="9">
    <source>
        <dbReference type="EMBL" id="KAH3669535.1"/>
    </source>
</evidence>
<dbReference type="Gene3D" id="1.10.150.900">
    <property type="match status" value="1"/>
</dbReference>
<dbReference type="PIRSF" id="PIRSF037217">
    <property type="entry name" value="Carboxypeptidase_S"/>
    <property type="match status" value="1"/>
</dbReference>
<dbReference type="EMBL" id="JAEUBF010001330">
    <property type="protein sequence ID" value="KAH3669535.1"/>
    <property type="molecule type" value="Genomic_DNA"/>
</dbReference>
<dbReference type="Gene3D" id="3.30.70.360">
    <property type="match status" value="1"/>
</dbReference>
<evidence type="ECO:0000256" key="5">
    <source>
        <dbReference type="ARBA" id="ARBA00022833"/>
    </source>
</evidence>
<feature type="active site" description="Proton acceptor" evidence="6">
    <location>
        <position position="229"/>
    </location>
</feature>
<feature type="active site" evidence="6">
    <location>
        <position position="162"/>
    </location>
</feature>
<dbReference type="InterPro" id="IPR002933">
    <property type="entry name" value="Peptidase_M20"/>
</dbReference>
<dbReference type="SUPFAM" id="SSF55031">
    <property type="entry name" value="Bacterial exopeptidase dimerisation domain"/>
    <property type="match status" value="1"/>
</dbReference>
<dbReference type="GO" id="GO:0004181">
    <property type="term" value="F:metallocarboxypeptidase activity"/>
    <property type="evidence" value="ECO:0007669"/>
    <property type="project" value="InterPro"/>
</dbReference>
<comment type="similarity">
    <text evidence="1">Belongs to the peptidase M20A family.</text>
</comment>
<dbReference type="SUPFAM" id="SSF53187">
    <property type="entry name" value="Zn-dependent exopeptidases"/>
    <property type="match status" value="1"/>
</dbReference>
<dbReference type="Pfam" id="PF01546">
    <property type="entry name" value="Peptidase_M20"/>
    <property type="match status" value="1"/>
</dbReference>
<feature type="binding site" evidence="7">
    <location>
        <position position="257"/>
    </location>
    <ligand>
        <name>Zn(2+)</name>
        <dbReference type="ChEBI" id="CHEBI:29105"/>
        <label>2</label>
    </ligand>
</feature>
<dbReference type="InterPro" id="IPR047177">
    <property type="entry name" value="Pept_M20A"/>
</dbReference>